<sequence>MLLLDAFAFYMHDARFYLICRLCDMSLDASALLKHAAKAELRESEKILFGHQVFSTLDSLLLDIHAMLQPRPIDYEQRRLLIEEFNSMAVDRFGNNGGFPTVEAFGSFVMDLFTSSSDLDLSVNFSNNMNNFPRKEKISVLGKLSKVLYGHQRKGHVTGVLPIMGARVPVLKVVDCRTGVECDISVENKDGISRSLIFRFVSSIDERFRILCYLMKAWAKAHDINSSKDRTMNSLSIIALVAFHLQTRNPPILPPFCALLKDGTDMLSIERRVAGFKNFGIRNRESVAELFVSLLRKLLSVMHLWGHGLCASTCEGSWICKKQWASGVGNMNVEDFLDRSENFARSVGEAGMQKIYECIRGSLSDLSRFAMRQIDSLELKELIFKSVDDLNAPKKEGVHNEVVQHKRRYPFHDAGTSVKPMTSKRPRYLEPTRAPDHARYQTPNPLAALQSQATSYGIYRPGLIFGSPQPAFTPYHHHRQRPVASLGAGYGSPPLQQNPFASQRGYGSYHQPVLPGPPYIRHSQQRDQQDQDYLFPGRGSSK</sequence>
<dbReference type="Pfam" id="PF22600">
    <property type="entry name" value="MTPAP-like_central"/>
    <property type="match status" value="1"/>
</dbReference>
<evidence type="ECO:0000259" key="2">
    <source>
        <dbReference type="Pfam" id="PF22600"/>
    </source>
</evidence>
<accession>A0A8D7AUT5</accession>
<evidence type="ECO:0000313" key="3">
    <source>
        <dbReference type="EMBL" id="CAG1857014.1"/>
    </source>
</evidence>
<evidence type="ECO:0000256" key="1">
    <source>
        <dbReference type="SAM" id="MobiDB-lite"/>
    </source>
</evidence>
<dbReference type="Gene3D" id="1.10.1410.10">
    <property type="match status" value="1"/>
</dbReference>
<name>A0A8D7AUT5_MUSAM</name>
<protein>
    <submittedName>
        <fullName evidence="3">(wild Malaysian banana) hypothetical protein</fullName>
    </submittedName>
</protein>
<dbReference type="PANTHER" id="PTHR12271">
    <property type="entry name" value="POLY A POLYMERASE CID PAP -RELATED"/>
    <property type="match status" value="1"/>
</dbReference>
<reference evidence="3" key="1">
    <citation type="submission" date="2021-03" db="EMBL/GenBank/DDBJ databases">
        <authorList>
            <consortium name="Genoscope - CEA"/>
            <person name="William W."/>
        </authorList>
    </citation>
    <scope>NUCLEOTIDE SEQUENCE</scope>
    <source>
        <strain evidence="3">Doubled-haploid Pahang</strain>
    </source>
</reference>
<dbReference type="CDD" id="cd05402">
    <property type="entry name" value="NT_PAP_TUTase"/>
    <property type="match status" value="1"/>
</dbReference>
<proteinExistence type="predicted"/>
<dbReference type="EMBL" id="HG996473">
    <property type="protein sequence ID" value="CAG1857014.1"/>
    <property type="molecule type" value="Genomic_DNA"/>
</dbReference>
<dbReference type="OrthoDB" id="2274644at2759"/>
<feature type="region of interest" description="Disordered" evidence="1">
    <location>
        <begin position="484"/>
        <end position="542"/>
    </location>
</feature>
<dbReference type="AlphaFoldDB" id="A0A8D7AUT5"/>
<organism evidence="3">
    <name type="scientific">Musa acuminata subsp. malaccensis</name>
    <name type="common">Wild banana</name>
    <name type="synonym">Musa malaccensis</name>
    <dbReference type="NCBI Taxonomy" id="214687"/>
    <lineage>
        <taxon>Eukaryota</taxon>
        <taxon>Viridiplantae</taxon>
        <taxon>Streptophyta</taxon>
        <taxon>Embryophyta</taxon>
        <taxon>Tracheophyta</taxon>
        <taxon>Spermatophyta</taxon>
        <taxon>Magnoliopsida</taxon>
        <taxon>Liliopsida</taxon>
        <taxon>Zingiberales</taxon>
        <taxon>Musaceae</taxon>
        <taxon>Musa</taxon>
    </lineage>
</organism>
<feature type="domain" description="Poly(A) RNA polymerase mitochondrial-like central palm" evidence="2">
    <location>
        <begin position="59"/>
        <end position="200"/>
    </location>
</feature>
<dbReference type="InterPro" id="IPR043519">
    <property type="entry name" value="NT_sf"/>
</dbReference>
<dbReference type="InterPro" id="IPR054708">
    <property type="entry name" value="MTPAP-like_central"/>
</dbReference>
<dbReference type="PANTHER" id="PTHR12271:SF134">
    <property type="entry name" value="NUCLEOTIDYLTRANSFERASE FAMILY PROTEIN"/>
    <property type="match status" value="1"/>
</dbReference>
<dbReference type="Gene3D" id="3.30.460.10">
    <property type="entry name" value="Beta Polymerase, domain 2"/>
    <property type="match status" value="1"/>
</dbReference>
<dbReference type="SUPFAM" id="SSF81301">
    <property type="entry name" value="Nucleotidyltransferase"/>
    <property type="match status" value="1"/>
</dbReference>
<dbReference type="SUPFAM" id="SSF81631">
    <property type="entry name" value="PAP/OAS1 substrate-binding domain"/>
    <property type="match status" value="1"/>
</dbReference>
<gene>
    <name evidence="3" type="ORF">GSMUA_36240.1</name>
</gene>